<protein>
    <submittedName>
        <fullName evidence="2">Uncharacterized protein</fullName>
    </submittedName>
</protein>
<dbReference type="EMBL" id="LR215050">
    <property type="protein sequence ID" value="VEU82152.1"/>
    <property type="molecule type" value="Genomic_DNA"/>
</dbReference>
<evidence type="ECO:0000313" key="2">
    <source>
        <dbReference type="EMBL" id="VEU82152.1"/>
    </source>
</evidence>
<accession>A0A449BI89</accession>
<gene>
    <name evidence="2" type="ORF">NCTC10172_00159</name>
</gene>
<evidence type="ECO:0000313" key="3">
    <source>
        <dbReference type="Proteomes" id="UP000290909"/>
    </source>
</evidence>
<sequence>MQIDYANYPDLFLYAQLGAVGLAALSGFLFGLKRGFYKALWNLVSSVVVYGGFIALLSLVHLTDVVKPEMLNQIVQMINIPEVTKYYNYVIEANALNAVLSIVDLVIKIILFVVLSGFLRWLINALTFGIVWLFIRKKVKRLPKHRFLGGMVGMVKGAAFSVILFIPALVLFDTIVGDGLESSEPELQEITEGLSKANEVNMIRYINEIEINGVGAGNYLFDLVFTSKVDETQTITWREELVWVAEGVRTALPQLSELENGGFENFTIDDIIRYEGFFVKFSESKFLNSLVKPGIKVGLTFLADDESNTFISKDDLEALYARVDATEIVLSEDIYDIYLAVKDLLTIQDYQAWQALFNDYSRVALFDETQQALFVSALNKVANLDLIELGDIALEVAIFMDEVKHNITWIQTDEQKVQFLNNVKTKITAYEGNFIRSVLNQTVDLFETVLYEFPGIDLDNDGIADVELKDFLSRISDLTVILNSDDTYHAWFKDALTKFGDYQIIDTFMEEITDYMFFSISNAATGWAEEELDLLLEIINENFGSTDDLKRELAWIADVYKELGKLNIAVDLANNEDFVVILDNLLTTNDGREQFKITFNKILDGQTISQLTNRMSRALVDKFLTEPLELVEPITAAMDIPTFQFRTEMDAVVDIVLGLYEEGLTLADAFSDNANMIATLLPALIEFVKDEDNKNSVLSSNILYSFINYNLTKLDAITVPDTAFETTGVYATWIKKSELSVVLDVLGGLADEMEAQGLNIADLFSGENADLLTDLLPVIKNYASDDDNRTLLLSSEILYYTLSENLKEVDALEVPEDALDTLAPYENWILRTELDKLLRAIIIIDIDIPAEGESLDLSGITGEKLRDVIAVESAIIRRNITTQLLAANLLTIPTPAFMNPIDLKDLKQEELLSLADLLVTLNLDLGALGEDSDPTSILNTVLVDNLISIDYEDSFLIRSFITMGIESGLTLHPLAMDPVHNEILSATEIGELFKILDTLDPDDNMTVQELLDTMSDPNNLTFKQVSDIVNAGDSIIIRSLLSENLLAISLISDLNLKEEVYHNDGTAYVHDLLSYDEVKRLVASLIHVADSEDDFVMDLASGLDVNAITLDKINLMIGESSLIVNTLVSTKIDELGVIDIHPDAQDQDGEIMNVHLQGMMQALANTLGGTTTINDLDTIQDELSIGNLRTLITSDSLIINYFMTKMILDNVGQQYDRTLAHDSDPLVFSSTEFTNLFNGLAVLDPAGDETTQVVEVVGSLNDLTITEVSQVVASGSHILRARISHELITNLGEDDIHPHTIDGNGDILQADLDDLFLALAILGPNTKVTELGTLVSDNMTLQTISDMRQSNSRIFEGMLSKIIVRTMSAQDVEIRDDVYVNDIELGKDGFGLLTATEVTSLLNSIGILSGNPNSPLLSVVQGVNINTISPLMLGDIADEESVIIYRLITKNIIDSGISVPTDSLQAGYLNEYLTKLELTNIGLALDAFGLTSLEVNSINSQTTSFTILRNVVAKDSMIVNRKVSEGIVSANLDTVESHETMEDNDIQTEEILNLFDAFEALSLSNIADKDSISVFQLFAAAQSIPQADFETYIGYGELDEEKGMTIVKDFLIERLDDQIPDFSNPGQNIRVQTRQDLIDLIYG</sequence>
<feature type="transmembrane region" description="Helical" evidence="1">
    <location>
        <begin position="147"/>
        <end position="172"/>
    </location>
</feature>
<dbReference type="RefSeq" id="WP_035369017.1">
    <property type="nucleotide sequence ID" value="NZ_LR215050.1"/>
</dbReference>
<feature type="transmembrane region" description="Helical" evidence="1">
    <location>
        <begin position="109"/>
        <end position="135"/>
    </location>
</feature>
<keyword evidence="1" id="KW-0472">Membrane</keyword>
<evidence type="ECO:0000256" key="1">
    <source>
        <dbReference type="SAM" id="Phobius"/>
    </source>
</evidence>
<dbReference type="KEGG" id="ahk:NCTC10172_00159"/>
<keyword evidence="1" id="KW-0812">Transmembrane</keyword>
<feature type="transmembrane region" description="Helical" evidence="1">
    <location>
        <begin position="12"/>
        <end position="32"/>
    </location>
</feature>
<proteinExistence type="predicted"/>
<feature type="transmembrane region" description="Helical" evidence="1">
    <location>
        <begin position="39"/>
        <end position="62"/>
    </location>
</feature>
<reference evidence="2 3" key="1">
    <citation type="submission" date="2019-01" db="EMBL/GenBank/DDBJ databases">
        <authorList>
            <consortium name="Pathogen Informatics"/>
        </authorList>
    </citation>
    <scope>NUCLEOTIDE SEQUENCE [LARGE SCALE GENOMIC DNA]</scope>
    <source>
        <strain evidence="2 3">NCTC10172</strain>
    </source>
</reference>
<organism evidence="2 3">
    <name type="scientific">Acholeplasma hippikon</name>
    <dbReference type="NCBI Taxonomy" id="264636"/>
    <lineage>
        <taxon>Bacteria</taxon>
        <taxon>Bacillati</taxon>
        <taxon>Mycoplasmatota</taxon>
        <taxon>Mollicutes</taxon>
        <taxon>Acholeplasmatales</taxon>
        <taxon>Acholeplasmataceae</taxon>
        <taxon>Acholeplasma</taxon>
    </lineage>
</organism>
<keyword evidence="3" id="KW-1185">Reference proteome</keyword>
<dbReference type="Proteomes" id="UP000290909">
    <property type="component" value="Chromosome"/>
</dbReference>
<dbReference type="STRING" id="1408416.GCA_000702765_00714"/>
<name>A0A449BI89_9MOLU</name>
<keyword evidence="1" id="KW-1133">Transmembrane helix</keyword>